<evidence type="ECO:0000256" key="2">
    <source>
        <dbReference type="ARBA" id="ARBA00022771"/>
    </source>
</evidence>
<feature type="zinc finger region" description="TRAF-type" evidence="4">
    <location>
        <begin position="100"/>
        <end position="132"/>
    </location>
</feature>
<dbReference type="PROSITE" id="PS50145">
    <property type="entry name" value="ZF_TRAF"/>
    <property type="match status" value="1"/>
</dbReference>
<dbReference type="Pfam" id="PF13923">
    <property type="entry name" value="zf-C3HC4_2"/>
    <property type="match status" value="1"/>
</dbReference>
<dbReference type="InterPro" id="IPR013083">
    <property type="entry name" value="Znf_RING/FYVE/PHD"/>
</dbReference>
<dbReference type="SMART" id="SM00184">
    <property type="entry name" value="RING"/>
    <property type="match status" value="1"/>
</dbReference>
<evidence type="ECO:0000256" key="1">
    <source>
        <dbReference type="ARBA" id="ARBA00022723"/>
    </source>
</evidence>
<keyword evidence="2 4" id="KW-0863">Zinc-finger</keyword>
<reference evidence="9 10" key="1">
    <citation type="submission" date="2024-02" db="EMBL/GenBank/DDBJ databases">
        <title>Chromosome-scale genome assembly of the rough periwinkle Littorina saxatilis.</title>
        <authorList>
            <person name="De Jode A."/>
            <person name="Faria R."/>
            <person name="Formenti G."/>
            <person name="Sims Y."/>
            <person name="Smith T.P."/>
            <person name="Tracey A."/>
            <person name="Wood J.M.D."/>
            <person name="Zagrodzka Z.B."/>
            <person name="Johannesson K."/>
            <person name="Butlin R.K."/>
            <person name="Leder E.H."/>
        </authorList>
    </citation>
    <scope>NUCLEOTIDE SEQUENCE [LARGE SCALE GENOMIC DNA]</scope>
    <source>
        <strain evidence="9">Snail1</strain>
        <tissue evidence="9">Muscle</tissue>
    </source>
</reference>
<keyword evidence="3 4" id="KW-0862">Zinc</keyword>
<dbReference type="EMBL" id="JBAMIC010000001">
    <property type="protein sequence ID" value="KAK7113915.1"/>
    <property type="molecule type" value="Genomic_DNA"/>
</dbReference>
<dbReference type="GO" id="GO:0008270">
    <property type="term" value="F:zinc ion binding"/>
    <property type="evidence" value="ECO:0007669"/>
    <property type="project" value="UniProtKB-KW"/>
</dbReference>
<dbReference type="Gene3D" id="3.30.40.10">
    <property type="entry name" value="Zinc/RING finger domain, C3HC4 (zinc finger)"/>
    <property type="match status" value="2"/>
</dbReference>
<dbReference type="PANTHER" id="PTHR10131">
    <property type="entry name" value="TNF RECEPTOR ASSOCIATED FACTOR"/>
    <property type="match status" value="1"/>
</dbReference>
<gene>
    <name evidence="9" type="ORF">V1264_000072</name>
</gene>
<feature type="region of interest" description="Disordered" evidence="6">
    <location>
        <begin position="272"/>
        <end position="292"/>
    </location>
</feature>
<keyword evidence="10" id="KW-1185">Reference proteome</keyword>
<evidence type="ECO:0000259" key="7">
    <source>
        <dbReference type="PROSITE" id="PS50089"/>
    </source>
</evidence>
<dbReference type="AlphaFoldDB" id="A0AAN9GPA6"/>
<protein>
    <submittedName>
        <fullName evidence="9">Uncharacterized protein</fullName>
    </submittedName>
</protein>
<feature type="compositionally biased region" description="Gly residues" evidence="6">
    <location>
        <begin position="282"/>
        <end position="292"/>
    </location>
</feature>
<dbReference type="PROSITE" id="PS50089">
    <property type="entry name" value="ZF_RING_2"/>
    <property type="match status" value="1"/>
</dbReference>
<dbReference type="PROSITE" id="PS00518">
    <property type="entry name" value="ZF_RING_1"/>
    <property type="match status" value="1"/>
</dbReference>
<keyword evidence="1 4" id="KW-0479">Metal-binding</keyword>
<feature type="domain" description="TRAF-type" evidence="8">
    <location>
        <begin position="100"/>
        <end position="132"/>
    </location>
</feature>
<dbReference type="InterPro" id="IPR001841">
    <property type="entry name" value="Znf_RING"/>
</dbReference>
<organism evidence="9 10">
    <name type="scientific">Littorina saxatilis</name>
    <dbReference type="NCBI Taxonomy" id="31220"/>
    <lineage>
        <taxon>Eukaryota</taxon>
        <taxon>Metazoa</taxon>
        <taxon>Spiralia</taxon>
        <taxon>Lophotrochozoa</taxon>
        <taxon>Mollusca</taxon>
        <taxon>Gastropoda</taxon>
        <taxon>Caenogastropoda</taxon>
        <taxon>Littorinimorpha</taxon>
        <taxon>Littorinoidea</taxon>
        <taxon>Littorinidae</taxon>
        <taxon>Littorina</taxon>
    </lineage>
</organism>
<name>A0AAN9GPA6_9CAEN</name>
<evidence type="ECO:0000256" key="4">
    <source>
        <dbReference type="PROSITE-ProRule" id="PRU00207"/>
    </source>
</evidence>
<evidence type="ECO:0000313" key="9">
    <source>
        <dbReference type="EMBL" id="KAK7113915.1"/>
    </source>
</evidence>
<feature type="coiled-coil region" evidence="5">
    <location>
        <begin position="205"/>
        <end position="263"/>
    </location>
</feature>
<evidence type="ECO:0000256" key="6">
    <source>
        <dbReference type="SAM" id="MobiDB-lite"/>
    </source>
</evidence>
<dbReference type="GO" id="GO:0043122">
    <property type="term" value="P:regulation of canonical NF-kappaB signal transduction"/>
    <property type="evidence" value="ECO:0007669"/>
    <property type="project" value="TreeGrafter"/>
</dbReference>
<keyword evidence="5" id="KW-0175">Coiled coil</keyword>
<accession>A0AAN9GPA6</accession>
<dbReference type="SUPFAM" id="SSF57850">
    <property type="entry name" value="RING/U-box"/>
    <property type="match status" value="1"/>
</dbReference>
<sequence length="292" mass="33394">MGFDIDRFVEVVNEGLLCCICRDVLEDPLQSPCEHAFCSSCIHAWLVAECTCPEDRQPLTSSQLRPLFRYMRNDLARLRIRCRNHRLGCDHIGKLEFAPAHQEECPLEEIFCPHGCGRRVARGDMSEHMEECEGVGAGAVARSKECTNGCGLVIVTDDDREHNCIAELRTNIEILRSEMLCKLEDQRQEMELRLDMQRGHMIQRESALKGHIDELKQELARVSQKIKLLLDIELQRRQDLERMQTERVEMMEVLNNLKREQDQNKNRCQHCAARRSASPAPVGGGSGKVTTI</sequence>
<proteinExistence type="predicted"/>
<evidence type="ECO:0000256" key="5">
    <source>
        <dbReference type="SAM" id="Coils"/>
    </source>
</evidence>
<evidence type="ECO:0000313" key="10">
    <source>
        <dbReference type="Proteomes" id="UP001374579"/>
    </source>
</evidence>
<dbReference type="SUPFAM" id="SSF49599">
    <property type="entry name" value="TRAF domain-like"/>
    <property type="match status" value="1"/>
</dbReference>
<evidence type="ECO:0000256" key="3">
    <source>
        <dbReference type="ARBA" id="ARBA00022833"/>
    </source>
</evidence>
<dbReference type="InterPro" id="IPR001293">
    <property type="entry name" value="Znf_TRAF"/>
</dbReference>
<feature type="domain" description="RING-type" evidence="7">
    <location>
        <begin position="18"/>
        <end position="56"/>
    </location>
</feature>
<evidence type="ECO:0000259" key="8">
    <source>
        <dbReference type="PROSITE" id="PS50145"/>
    </source>
</evidence>
<dbReference type="PANTHER" id="PTHR10131:SF157">
    <property type="entry name" value="RECEPTOR-ASSOCIATED FACTOR, PUTATIVE-RELATED"/>
    <property type="match status" value="1"/>
</dbReference>
<dbReference type="Pfam" id="PF02176">
    <property type="entry name" value="zf-TRAF"/>
    <property type="match status" value="1"/>
</dbReference>
<dbReference type="InterPro" id="IPR017907">
    <property type="entry name" value="Znf_RING_CS"/>
</dbReference>
<dbReference type="Proteomes" id="UP001374579">
    <property type="component" value="Unassembled WGS sequence"/>
</dbReference>
<comment type="caution">
    <text evidence="9">The sequence shown here is derived from an EMBL/GenBank/DDBJ whole genome shotgun (WGS) entry which is preliminary data.</text>
</comment>